<keyword evidence="13" id="KW-1185">Reference proteome</keyword>
<dbReference type="Pfam" id="PF00067">
    <property type="entry name" value="p450"/>
    <property type="match status" value="1"/>
</dbReference>
<sequence length="526" mass="59038">MLLVSPFGAIFLVITAFLYLVHRRRRKSRLPYPPGPKGYPLVGNVFDVPQGVPVWKAAVSMGGNCNSDVVYLNFLGTDNIILNSNEAISDLLDKRSEIYSDRPHFPMIELVGAYSWALPLAKYGDRWKSSRRLLHEFLNARATNTYDDQQHYHSRDLILRIAESPDNLWDHLKLTTGAIVMSLAYGFDIKSHEDPFLCSAARALNLMEEVTVPGAFLVDTFPFLKHIPSWFPGAKFKRTAQAARKDFEMAVDGPLGYVKDSLKSGSAKNASIASTCLDRMDDLSKRGFSEEDIRMITASLYIAAVDTTLATSQVFFLLMAVHPEIQKKAQGEIDQLLGGDRLPTLADQDDLPYISAVLKEIYRWHVPLPISIPKLLREDDDYKGYHLPKGAIVLENVWAVFRDPVTYPEPHAFNPERFMKDGKLGSSIRDPGDRVFGSGRRICPGKYFANRAIFLRIATILATFDIEPAANGNGEVASEIRFQEGIVRHPELFKCLIKPRSEAALRLVRDSHHVVGSPWDAQTVSY</sequence>
<comment type="similarity">
    <text evidence="3 10">Belongs to the cytochrome P450 family.</text>
</comment>
<reference evidence="12" key="2">
    <citation type="submission" date="2020-11" db="EMBL/GenBank/DDBJ databases">
        <authorList>
            <consortium name="DOE Joint Genome Institute"/>
            <person name="Kuo A."/>
            <person name="Miyauchi S."/>
            <person name="Kiss E."/>
            <person name="Drula E."/>
            <person name="Kohler A."/>
            <person name="Sanchez-Garcia M."/>
            <person name="Andreopoulos B."/>
            <person name="Barry K.W."/>
            <person name="Bonito G."/>
            <person name="Buee M."/>
            <person name="Carver A."/>
            <person name="Chen C."/>
            <person name="Cichocki N."/>
            <person name="Clum A."/>
            <person name="Culley D."/>
            <person name="Crous P.W."/>
            <person name="Fauchery L."/>
            <person name="Girlanda M."/>
            <person name="Hayes R."/>
            <person name="Keri Z."/>
            <person name="Labutti K."/>
            <person name="Lipzen A."/>
            <person name="Lombard V."/>
            <person name="Magnuson J."/>
            <person name="Maillard F."/>
            <person name="Morin E."/>
            <person name="Murat C."/>
            <person name="Nolan M."/>
            <person name="Ohm R."/>
            <person name="Pangilinan J."/>
            <person name="Pereira M."/>
            <person name="Perotto S."/>
            <person name="Peter M."/>
            <person name="Riley R."/>
            <person name="Sitrit Y."/>
            <person name="Stielow B."/>
            <person name="Szollosi G."/>
            <person name="Zifcakova L."/>
            <person name="Stursova M."/>
            <person name="Spatafora J.W."/>
            <person name="Tedersoo L."/>
            <person name="Vaario L.-M."/>
            <person name="Yamada A."/>
            <person name="Yan M."/>
            <person name="Wang P."/>
            <person name="Xu J."/>
            <person name="Bruns T."/>
            <person name="Baldrian P."/>
            <person name="Vilgalys R."/>
            <person name="Henrissat B."/>
            <person name="Grigoriev I.V."/>
            <person name="Hibbett D."/>
            <person name="Nagy L.G."/>
            <person name="Martin F.M."/>
        </authorList>
    </citation>
    <scope>NUCLEOTIDE SEQUENCE</scope>
    <source>
        <strain evidence="12">UH-Tt-Lm1</strain>
    </source>
</reference>
<reference evidence="12" key="1">
    <citation type="journal article" date="2020" name="Nat. Commun.">
        <title>Large-scale genome sequencing of mycorrhizal fungi provides insights into the early evolution of symbiotic traits.</title>
        <authorList>
            <person name="Miyauchi S."/>
            <person name="Kiss E."/>
            <person name="Kuo A."/>
            <person name="Drula E."/>
            <person name="Kohler A."/>
            <person name="Sanchez-Garcia M."/>
            <person name="Morin E."/>
            <person name="Andreopoulos B."/>
            <person name="Barry K.W."/>
            <person name="Bonito G."/>
            <person name="Buee M."/>
            <person name="Carver A."/>
            <person name="Chen C."/>
            <person name="Cichocki N."/>
            <person name="Clum A."/>
            <person name="Culley D."/>
            <person name="Crous P.W."/>
            <person name="Fauchery L."/>
            <person name="Girlanda M."/>
            <person name="Hayes R.D."/>
            <person name="Keri Z."/>
            <person name="LaButti K."/>
            <person name="Lipzen A."/>
            <person name="Lombard V."/>
            <person name="Magnuson J."/>
            <person name="Maillard F."/>
            <person name="Murat C."/>
            <person name="Nolan M."/>
            <person name="Ohm R.A."/>
            <person name="Pangilinan J."/>
            <person name="Pereira M.F."/>
            <person name="Perotto S."/>
            <person name="Peter M."/>
            <person name="Pfister S."/>
            <person name="Riley R."/>
            <person name="Sitrit Y."/>
            <person name="Stielow J.B."/>
            <person name="Szollosi G."/>
            <person name="Zifcakova L."/>
            <person name="Stursova M."/>
            <person name="Spatafora J.W."/>
            <person name="Tedersoo L."/>
            <person name="Vaario L.M."/>
            <person name="Yamada A."/>
            <person name="Yan M."/>
            <person name="Wang P."/>
            <person name="Xu J."/>
            <person name="Bruns T."/>
            <person name="Baldrian P."/>
            <person name="Vilgalys R."/>
            <person name="Dunand C."/>
            <person name="Henrissat B."/>
            <person name="Grigoriev I.V."/>
            <person name="Hibbett D."/>
            <person name="Nagy L.G."/>
            <person name="Martin F.M."/>
        </authorList>
    </citation>
    <scope>NUCLEOTIDE SEQUENCE</scope>
    <source>
        <strain evidence="12">UH-Tt-Lm1</strain>
    </source>
</reference>
<comment type="caution">
    <text evidence="12">The sequence shown here is derived from an EMBL/GenBank/DDBJ whole genome shotgun (WGS) entry which is preliminary data.</text>
</comment>
<dbReference type="EMBL" id="WIUZ02000008">
    <property type="protein sequence ID" value="KAF9784340.1"/>
    <property type="molecule type" value="Genomic_DNA"/>
</dbReference>
<dbReference type="Proteomes" id="UP000736335">
    <property type="component" value="Unassembled WGS sequence"/>
</dbReference>
<dbReference type="InterPro" id="IPR036396">
    <property type="entry name" value="Cyt_P450_sf"/>
</dbReference>
<dbReference type="SMR" id="A0A9P6HEQ5"/>
<keyword evidence="5 9" id="KW-0479">Metal-binding</keyword>
<keyword evidence="11" id="KW-0472">Membrane</keyword>
<dbReference type="GO" id="GO:0020037">
    <property type="term" value="F:heme binding"/>
    <property type="evidence" value="ECO:0007669"/>
    <property type="project" value="InterPro"/>
</dbReference>
<dbReference type="InterPro" id="IPR002401">
    <property type="entry name" value="Cyt_P450_E_grp-I"/>
</dbReference>
<dbReference type="PANTHER" id="PTHR46300">
    <property type="entry name" value="P450, PUTATIVE (EUROFUNG)-RELATED-RELATED"/>
    <property type="match status" value="1"/>
</dbReference>
<evidence type="ECO:0000256" key="11">
    <source>
        <dbReference type="SAM" id="Phobius"/>
    </source>
</evidence>
<dbReference type="InterPro" id="IPR050364">
    <property type="entry name" value="Cytochrome_P450_fung"/>
</dbReference>
<keyword evidence="11" id="KW-0812">Transmembrane</keyword>
<dbReference type="AlphaFoldDB" id="A0A9P6HEQ5"/>
<comment type="cofactor">
    <cofactor evidence="1 9">
        <name>heme</name>
        <dbReference type="ChEBI" id="CHEBI:30413"/>
    </cofactor>
</comment>
<feature type="transmembrane region" description="Helical" evidence="11">
    <location>
        <begin position="6"/>
        <end position="22"/>
    </location>
</feature>
<keyword evidence="11" id="KW-1133">Transmembrane helix</keyword>
<dbReference type="GO" id="GO:0016705">
    <property type="term" value="F:oxidoreductase activity, acting on paired donors, with incorporation or reduction of molecular oxygen"/>
    <property type="evidence" value="ECO:0007669"/>
    <property type="project" value="InterPro"/>
</dbReference>
<dbReference type="InterPro" id="IPR001128">
    <property type="entry name" value="Cyt_P450"/>
</dbReference>
<keyword evidence="8 10" id="KW-0503">Monooxygenase</keyword>
<dbReference type="GO" id="GO:0004497">
    <property type="term" value="F:monooxygenase activity"/>
    <property type="evidence" value="ECO:0007669"/>
    <property type="project" value="UniProtKB-KW"/>
</dbReference>
<evidence type="ECO:0000256" key="4">
    <source>
        <dbReference type="ARBA" id="ARBA00022617"/>
    </source>
</evidence>
<dbReference type="GO" id="GO:0005506">
    <property type="term" value="F:iron ion binding"/>
    <property type="evidence" value="ECO:0007669"/>
    <property type="project" value="InterPro"/>
</dbReference>
<organism evidence="12 13">
    <name type="scientific">Thelephora terrestris</name>
    <dbReference type="NCBI Taxonomy" id="56493"/>
    <lineage>
        <taxon>Eukaryota</taxon>
        <taxon>Fungi</taxon>
        <taxon>Dikarya</taxon>
        <taxon>Basidiomycota</taxon>
        <taxon>Agaricomycotina</taxon>
        <taxon>Agaricomycetes</taxon>
        <taxon>Thelephorales</taxon>
        <taxon>Thelephoraceae</taxon>
        <taxon>Thelephora</taxon>
    </lineage>
</organism>
<feature type="binding site" description="axial binding residue" evidence="9">
    <location>
        <position position="443"/>
    </location>
    <ligand>
        <name>heme</name>
        <dbReference type="ChEBI" id="CHEBI:30413"/>
    </ligand>
    <ligandPart>
        <name>Fe</name>
        <dbReference type="ChEBI" id="CHEBI:18248"/>
    </ligandPart>
</feature>
<evidence type="ECO:0000313" key="13">
    <source>
        <dbReference type="Proteomes" id="UP000736335"/>
    </source>
</evidence>
<dbReference type="PANTHER" id="PTHR46300:SF7">
    <property type="entry name" value="P450, PUTATIVE (EUROFUNG)-RELATED"/>
    <property type="match status" value="1"/>
</dbReference>
<keyword evidence="7 9" id="KW-0408">Iron</keyword>
<evidence type="ECO:0000256" key="8">
    <source>
        <dbReference type="ARBA" id="ARBA00023033"/>
    </source>
</evidence>
<evidence type="ECO:0000256" key="10">
    <source>
        <dbReference type="RuleBase" id="RU000461"/>
    </source>
</evidence>
<evidence type="ECO:0000256" key="5">
    <source>
        <dbReference type="ARBA" id="ARBA00022723"/>
    </source>
</evidence>
<dbReference type="SUPFAM" id="SSF48264">
    <property type="entry name" value="Cytochrome P450"/>
    <property type="match status" value="1"/>
</dbReference>
<dbReference type="InterPro" id="IPR017972">
    <property type="entry name" value="Cyt_P450_CS"/>
</dbReference>
<evidence type="ECO:0000256" key="2">
    <source>
        <dbReference type="ARBA" id="ARBA00005179"/>
    </source>
</evidence>
<evidence type="ECO:0000256" key="1">
    <source>
        <dbReference type="ARBA" id="ARBA00001971"/>
    </source>
</evidence>
<evidence type="ECO:0000256" key="3">
    <source>
        <dbReference type="ARBA" id="ARBA00010617"/>
    </source>
</evidence>
<dbReference type="Gene3D" id="1.10.630.10">
    <property type="entry name" value="Cytochrome P450"/>
    <property type="match status" value="1"/>
</dbReference>
<evidence type="ECO:0000256" key="6">
    <source>
        <dbReference type="ARBA" id="ARBA00023002"/>
    </source>
</evidence>
<keyword evidence="6 10" id="KW-0560">Oxidoreductase</keyword>
<keyword evidence="4 9" id="KW-0349">Heme</keyword>
<dbReference type="CDD" id="cd11065">
    <property type="entry name" value="CYP64-like"/>
    <property type="match status" value="1"/>
</dbReference>
<evidence type="ECO:0000256" key="9">
    <source>
        <dbReference type="PIRSR" id="PIRSR602401-1"/>
    </source>
</evidence>
<dbReference type="PROSITE" id="PS00086">
    <property type="entry name" value="CYTOCHROME_P450"/>
    <property type="match status" value="1"/>
</dbReference>
<dbReference type="OrthoDB" id="2789670at2759"/>
<dbReference type="PRINTS" id="PR00463">
    <property type="entry name" value="EP450I"/>
</dbReference>
<proteinExistence type="inferred from homology"/>
<protein>
    <submittedName>
        <fullName evidence="12">CyP450 monooxygenase</fullName>
    </submittedName>
</protein>
<evidence type="ECO:0000256" key="7">
    <source>
        <dbReference type="ARBA" id="ARBA00023004"/>
    </source>
</evidence>
<comment type="pathway">
    <text evidence="2">Secondary metabolite biosynthesis.</text>
</comment>
<accession>A0A9P6HEQ5</accession>
<gene>
    <name evidence="12" type="ORF">BJ322DRAFT_1109061</name>
</gene>
<evidence type="ECO:0000313" key="12">
    <source>
        <dbReference type="EMBL" id="KAF9784340.1"/>
    </source>
</evidence>
<name>A0A9P6HEQ5_9AGAM</name>